<dbReference type="PANTHER" id="PTHR12931:SF15">
    <property type="entry name" value="UBIQUITIN THIOESTERASE OTUBAIN-LIKE"/>
    <property type="match status" value="1"/>
</dbReference>
<evidence type="ECO:0000256" key="7">
    <source>
        <dbReference type="SAM" id="MobiDB-lite"/>
    </source>
</evidence>
<feature type="region of interest" description="Disordered" evidence="7">
    <location>
        <begin position="373"/>
        <end position="412"/>
    </location>
</feature>
<keyword evidence="3" id="KW-0645">Protease</keyword>
<dbReference type="Gene3D" id="1.20.1300.20">
    <property type="entry name" value="Peptidase C65 Otubain, subdomain 2"/>
    <property type="match status" value="1"/>
</dbReference>
<keyword evidence="4" id="KW-0833">Ubl conjugation pathway</keyword>
<dbReference type="VEuPathDB" id="FungiDB:PV08_08191"/>
<reference evidence="9 10" key="1">
    <citation type="submission" date="2015-01" db="EMBL/GenBank/DDBJ databases">
        <title>The Genome Sequence of Exophiala spinifera CBS89968.</title>
        <authorList>
            <consortium name="The Broad Institute Genomics Platform"/>
            <person name="Cuomo C."/>
            <person name="de Hoog S."/>
            <person name="Gorbushina A."/>
            <person name="Stielow B."/>
            <person name="Teixiera M."/>
            <person name="Abouelleil A."/>
            <person name="Chapman S.B."/>
            <person name="Priest M."/>
            <person name="Young S.K."/>
            <person name="Wortman J."/>
            <person name="Nusbaum C."/>
            <person name="Birren B."/>
        </authorList>
    </citation>
    <scope>NUCLEOTIDE SEQUENCE [LARGE SCALE GENOMIC DNA]</scope>
    <source>
        <strain evidence="9 10">CBS 89968</strain>
    </source>
</reference>
<dbReference type="OrthoDB" id="18915at2759"/>
<dbReference type="GO" id="GO:0004843">
    <property type="term" value="F:cysteine-type deubiquitinase activity"/>
    <property type="evidence" value="ECO:0007669"/>
    <property type="project" value="UniProtKB-EC"/>
</dbReference>
<dbReference type="EMBL" id="KN847497">
    <property type="protein sequence ID" value="KIW13004.1"/>
    <property type="molecule type" value="Genomic_DNA"/>
</dbReference>
<dbReference type="GO" id="GO:0006508">
    <property type="term" value="P:proteolysis"/>
    <property type="evidence" value="ECO:0007669"/>
    <property type="project" value="UniProtKB-KW"/>
</dbReference>
<proteinExistence type="predicted"/>
<dbReference type="HOGENOM" id="CLU_014832_0_1_1"/>
<evidence type="ECO:0000313" key="10">
    <source>
        <dbReference type="Proteomes" id="UP000053328"/>
    </source>
</evidence>
<feature type="domain" description="OTU" evidence="8">
    <location>
        <begin position="60"/>
        <end position="263"/>
    </location>
</feature>
<keyword evidence="5" id="KW-0378">Hydrolase</keyword>
<dbReference type="Proteomes" id="UP000053328">
    <property type="component" value="Unassembled WGS sequence"/>
</dbReference>
<dbReference type="SUPFAM" id="SSF54001">
    <property type="entry name" value="Cysteine proteinases"/>
    <property type="match status" value="1"/>
</dbReference>
<dbReference type="GeneID" id="27335274"/>
<evidence type="ECO:0000256" key="4">
    <source>
        <dbReference type="ARBA" id="ARBA00022786"/>
    </source>
</evidence>
<dbReference type="AlphaFoldDB" id="A0A0D2BPL2"/>
<evidence type="ECO:0000256" key="2">
    <source>
        <dbReference type="ARBA" id="ARBA00012759"/>
    </source>
</evidence>
<evidence type="ECO:0000259" key="8">
    <source>
        <dbReference type="PROSITE" id="PS50802"/>
    </source>
</evidence>
<evidence type="ECO:0000256" key="6">
    <source>
        <dbReference type="ARBA" id="ARBA00022807"/>
    </source>
</evidence>
<dbReference type="PANTHER" id="PTHR12931">
    <property type="entry name" value="UBIQUITIN THIOLESTERASE PROTEIN OTUB"/>
    <property type="match status" value="1"/>
</dbReference>
<dbReference type="PROSITE" id="PS50802">
    <property type="entry name" value="OTU"/>
    <property type="match status" value="1"/>
</dbReference>
<dbReference type="Gene3D" id="3.30.200.60">
    <property type="entry name" value="Peptidase C65 Otubain, subdomain 1"/>
    <property type="match status" value="1"/>
</dbReference>
<evidence type="ECO:0000256" key="5">
    <source>
        <dbReference type="ARBA" id="ARBA00022801"/>
    </source>
</evidence>
<dbReference type="InterPro" id="IPR042468">
    <property type="entry name" value="Peptidase_C65_otubain_sub1"/>
</dbReference>
<dbReference type="CDD" id="cd22749">
    <property type="entry name" value="Otubain_C65"/>
    <property type="match status" value="1"/>
</dbReference>
<name>A0A0D2BPL2_9EURO</name>
<dbReference type="EC" id="3.4.19.12" evidence="2"/>
<dbReference type="Pfam" id="PF10275">
    <property type="entry name" value="Peptidase_C65"/>
    <property type="match status" value="1"/>
</dbReference>
<protein>
    <recommendedName>
        <fullName evidence="2">ubiquitinyl hydrolase 1</fullName>
        <ecNumber evidence="2">3.4.19.12</ecNumber>
    </recommendedName>
</protein>
<evidence type="ECO:0000313" key="9">
    <source>
        <dbReference type="EMBL" id="KIW13004.1"/>
    </source>
</evidence>
<dbReference type="InterPro" id="IPR019400">
    <property type="entry name" value="Peptidase_C65_otubain"/>
</dbReference>
<accession>A0A0D2BPL2</accession>
<dbReference type="InterPro" id="IPR003323">
    <property type="entry name" value="OTU_dom"/>
</dbReference>
<dbReference type="GO" id="GO:0005634">
    <property type="term" value="C:nucleus"/>
    <property type="evidence" value="ECO:0007669"/>
    <property type="project" value="TreeGrafter"/>
</dbReference>
<dbReference type="GO" id="GO:0043130">
    <property type="term" value="F:ubiquitin binding"/>
    <property type="evidence" value="ECO:0007669"/>
    <property type="project" value="TreeGrafter"/>
</dbReference>
<evidence type="ECO:0000256" key="1">
    <source>
        <dbReference type="ARBA" id="ARBA00000707"/>
    </source>
</evidence>
<gene>
    <name evidence="9" type="ORF">PV08_08191</name>
</gene>
<dbReference type="InterPro" id="IPR038765">
    <property type="entry name" value="Papain-like_cys_pep_sf"/>
</dbReference>
<dbReference type="InterPro" id="IPR042467">
    <property type="entry name" value="Peptidase_C65_otubain_sub2"/>
</dbReference>
<dbReference type="RefSeq" id="XP_016233220.1">
    <property type="nucleotide sequence ID" value="XM_016382517.1"/>
</dbReference>
<dbReference type="STRING" id="91928.A0A0D2BPL2"/>
<feature type="compositionally biased region" description="Polar residues" evidence="7">
    <location>
        <begin position="373"/>
        <end position="395"/>
    </location>
</feature>
<dbReference type="GO" id="GO:0071108">
    <property type="term" value="P:protein K48-linked deubiquitination"/>
    <property type="evidence" value="ECO:0007669"/>
    <property type="project" value="TreeGrafter"/>
</dbReference>
<evidence type="ECO:0000256" key="3">
    <source>
        <dbReference type="ARBA" id="ARBA00022670"/>
    </source>
</evidence>
<keyword evidence="10" id="KW-1185">Reference proteome</keyword>
<organism evidence="9 10">
    <name type="scientific">Exophiala spinifera</name>
    <dbReference type="NCBI Taxonomy" id="91928"/>
    <lineage>
        <taxon>Eukaryota</taxon>
        <taxon>Fungi</taxon>
        <taxon>Dikarya</taxon>
        <taxon>Ascomycota</taxon>
        <taxon>Pezizomycotina</taxon>
        <taxon>Eurotiomycetes</taxon>
        <taxon>Chaetothyriomycetidae</taxon>
        <taxon>Chaetothyriales</taxon>
        <taxon>Herpotrichiellaceae</taxon>
        <taxon>Exophiala</taxon>
    </lineage>
</organism>
<sequence length="468" mass="52932">MTTPDADEMEQFQRLSDQYQADLPGPLVGEKRPVSDLVAEYAQADQTYVVKTTALARTHASYRSIKGDGQCGWRGAMFGYFEILLSSGDIGLVAREKERLQGFEQTMRAVGVDYDLLVDMFDYTWDLFDAIKDAIQRGEQSEKILMEALNDQGSSNSIVYHFKMMTSSFMKIHSERYAPFMVMPVSEYCNSRIEPSHQEIEHIGLQALNDAVIAPAYIGLEVLYLDRSAGDEVTPHRFVEDSQNWSSIRLIYRPGHYDIIYKDHKPVQVLMQTHTPQYIPAYEENFIRGDMDTINLHSFVFPEANVVASQNLATTSPMSPMNPYSSPYQQAPPMVYEDPALLPRTSYFPTTTMPSMTHQHRQEPPALAIRSQPTPLRSYSSSALPADSQASKWNRSVSPSPPTPASAGSNPKPQEFRIRYSLVCYQQYQHQSLPLDAAAFGNSTQSTAHFAHLQFQPNMWKAEDEYGK</sequence>
<keyword evidence="6" id="KW-0788">Thiol protease</keyword>
<comment type="catalytic activity">
    <reaction evidence="1">
        <text>Thiol-dependent hydrolysis of ester, thioester, amide, peptide and isopeptide bonds formed by the C-terminal Gly of ubiquitin (a 76-residue protein attached to proteins as an intracellular targeting signal).</text>
        <dbReference type="EC" id="3.4.19.12"/>
    </reaction>
</comment>